<feature type="transmembrane region" description="Helical" evidence="9">
    <location>
        <begin position="107"/>
        <end position="128"/>
    </location>
</feature>
<feature type="transmembrane region" description="Helical" evidence="9">
    <location>
        <begin position="12"/>
        <end position="38"/>
    </location>
</feature>
<dbReference type="Pfam" id="PF00528">
    <property type="entry name" value="BPD_transp_1"/>
    <property type="match status" value="1"/>
</dbReference>
<evidence type="ECO:0000256" key="8">
    <source>
        <dbReference type="ARBA" id="ARBA00023136"/>
    </source>
</evidence>
<keyword evidence="5 10" id="KW-0592">Phosphate transport</keyword>
<comment type="similarity">
    <text evidence="2 10">Belongs to the binding-protein-dependent transport system permease family. CysTW subfamily.</text>
</comment>
<evidence type="ECO:0000313" key="13">
    <source>
        <dbReference type="Proteomes" id="UP000179242"/>
    </source>
</evidence>
<evidence type="ECO:0000256" key="2">
    <source>
        <dbReference type="ARBA" id="ARBA00007069"/>
    </source>
</evidence>
<comment type="function">
    <text evidence="10">Part of the binding-protein-dependent transport system for phosphate; probably responsible for the translocation of the substrate across the membrane.</text>
</comment>
<keyword evidence="4 10" id="KW-1003">Cell membrane</keyword>
<dbReference type="SUPFAM" id="SSF161098">
    <property type="entry name" value="MetI-like"/>
    <property type="match status" value="1"/>
</dbReference>
<evidence type="ECO:0000256" key="4">
    <source>
        <dbReference type="ARBA" id="ARBA00022475"/>
    </source>
</evidence>
<dbReference type="GO" id="GO:0005886">
    <property type="term" value="C:plasma membrane"/>
    <property type="evidence" value="ECO:0007669"/>
    <property type="project" value="UniProtKB-SubCell"/>
</dbReference>
<sequence length="295" mass="31793">MWGRIEMKKGDAWFKAVTFGFALSIPFLLLILILILLIQSWSSISHFGFGFIFGNVWDPLADKFSALPFIYGTLVSSLIALAIAVPLGMGCAIYLSEISHSKVKEYIAVMVELLAAIPSVVYGLWGIFVLGPWLTRVIPGMKYGSCLLTGGVILAIMILPTITAISREVFQAVPNSLRESALALGATRWETFRLAVFGPALSGIVGAIILGLGRALGETMAVTMVIGNRPEISASLFEPSYTLASVIANEFAEATSSLNLSALIELALILLVLTIIVNGIARLLVWKTTLKYNPN</sequence>
<dbReference type="PROSITE" id="PS50928">
    <property type="entry name" value="ABC_TM1"/>
    <property type="match status" value="1"/>
</dbReference>
<comment type="caution">
    <text evidence="12">The sequence shown here is derived from an EMBL/GenBank/DDBJ whole genome shotgun (WGS) entry which is preliminary data.</text>
</comment>
<proteinExistence type="inferred from homology"/>
<evidence type="ECO:0000256" key="1">
    <source>
        <dbReference type="ARBA" id="ARBA00004651"/>
    </source>
</evidence>
<dbReference type="Gene3D" id="1.10.3720.10">
    <property type="entry name" value="MetI-like"/>
    <property type="match status" value="1"/>
</dbReference>
<dbReference type="InterPro" id="IPR000515">
    <property type="entry name" value="MetI-like"/>
</dbReference>
<organism evidence="12 13">
    <name type="scientific">candidate division WOR-1 bacterium RIFOXYC2_FULL_46_14</name>
    <dbReference type="NCBI Taxonomy" id="1802587"/>
    <lineage>
        <taxon>Bacteria</taxon>
        <taxon>Bacillati</taxon>
        <taxon>Saganbacteria</taxon>
    </lineage>
</organism>
<dbReference type="EMBL" id="MEUJ01000005">
    <property type="protein sequence ID" value="OGC39986.1"/>
    <property type="molecule type" value="Genomic_DNA"/>
</dbReference>
<evidence type="ECO:0000256" key="9">
    <source>
        <dbReference type="RuleBase" id="RU363032"/>
    </source>
</evidence>
<keyword evidence="8 9" id="KW-0472">Membrane</keyword>
<dbReference type="GO" id="GO:0006817">
    <property type="term" value="P:phosphate ion transport"/>
    <property type="evidence" value="ECO:0007669"/>
    <property type="project" value="UniProtKB-KW"/>
</dbReference>
<accession>A0A1F4U4X4</accession>
<evidence type="ECO:0000256" key="7">
    <source>
        <dbReference type="ARBA" id="ARBA00022989"/>
    </source>
</evidence>
<keyword evidence="7 9" id="KW-1133">Transmembrane helix</keyword>
<dbReference type="Proteomes" id="UP000179242">
    <property type="component" value="Unassembled WGS sequence"/>
</dbReference>
<comment type="subcellular location">
    <subcellularLocation>
        <location evidence="1 9">Cell membrane</location>
        <topology evidence="1 9">Multi-pass membrane protein</topology>
    </subcellularLocation>
</comment>
<reference evidence="12 13" key="1">
    <citation type="journal article" date="2016" name="Nat. Commun.">
        <title>Thousands of microbial genomes shed light on interconnected biogeochemical processes in an aquifer system.</title>
        <authorList>
            <person name="Anantharaman K."/>
            <person name="Brown C.T."/>
            <person name="Hug L.A."/>
            <person name="Sharon I."/>
            <person name="Castelle C.J."/>
            <person name="Probst A.J."/>
            <person name="Thomas B.C."/>
            <person name="Singh A."/>
            <person name="Wilkins M.J."/>
            <person name="Karaoz U."/>
            <person name="Brodie E.L."/>
            <person name="Williams K.H."/>
            <person name="Hubbard S.S."/>
            <person name="Banfield J.F."/>
        </authorList>
    </citation>
    <scope>NUCLEOTIDE SEQUENCE [LARGE SCALE GENOMIC DNA]</scope>
</reference>
<evidence type="ECO:0000256" key="6">
    <source>
        <dbReference type="ARBA" id="ARBA00022692"/>
    </source>
</evidence>
<dbReference type="NCBIfam" id="TIGR02138">
    <property type="entry name" value="phosphate_pstC"/>
    <property type="match status" value="1"/>
</dbReference>
<dbReference type="InterPro" id="IPR035906">
    <property type="entry name" value="MetI-like_sf"/>
</dbReference>
<name>A0A1F4U4X4_UNCSA</name>
<keyword evidence="3 9" id="KW-0813">Transport</keyword>
<dbReference type="AlphaFoldDB" id="A0A1F4U4X4"/>
<feature type="transmembrane region" description="Helical" evidence="9">
    <location>
        <begin position="69"/>
        <end position="95"/>
    </location>
</feature>
<evidence type="ECO:0000256" key="5">
    <source>
        <dbReference type="ARBA" id="ARBA00022592"/>
    </source>
</evidence>
<keyword evidence="6 9" id="KW-0812">Transmembrane</keyword>
<dbReference type="InterPro" id="IPR011864">
    <property type="entry name" value="Phosphate_PstC"/>
</dbReference>
<evidence type="ECO:0000259" key="11">
    <source>
        <dbReference type="PROSITE" id="PS50928"/>
    </source>
</evidence>
<dbReference type="CDD" id="cd06261">
    <property type="entry name" value="TM_PBP2"/>
    <property type="match status" value="1"/>
</dbReference>
<feature type="transmembrane region" description="Helical" evidence="9">
    <location>
        <begin position="266"/>
        <end position="285"/>
    </location>
</feature>
<feature type="transmembrane region" description="Helical" evidence="9">
    <location>
        <begin position="191"/>
        <end position="212"/>
    </location>
</feature>
<evidence type="ECO:0000313" key="12">
    <source>
        <dbReference type="EMBL" id="OGC39986.1"/>
    </source>
</evidence>
<gene>
    <name evidence="12" type="ORF">A2438_05700</name>
</gene>
<feature type="domain" description="ABC transmembrane type-1" evidence="11">
    <location>
        <begin position="70"/>
        <end position="281"/>
    </location>
</feature>
<evidence type="ECO:0000256" key="10">
    <source>
        <dbReference type="RuleBase" id="RU363054"/>
    </source>
</evidence>
<evidence type="ECO:0000256" key="3">
    <source>
        <dbReference type="ARBA" id="ARBA00022448"/>
    </source>
</evidence>
<protein>
    <recommendedName>
        <fullName evidence="10">Phosphate transport system permease protein</fullName>
    </recommendedName>
</protein>
<feature type="transmembrane region" description="Helical" evidence="9">
    <location>
        <begin position="148"/>
        <end position="170"/>
    </location>
</feature>
<dbReference type="PANTHER" id="PTHR30425:SF1">
    <property type="entry name" value="PHOSPHATE TRANSPORT SYSTEM PERMEASE PROTEIN PSTC"/>
    <property type="match status" value="1"/>
</dbReference>
<dbReference type="PANTHER" id="PTHR30425">
    <property type="entry name" value="PHOSPHATE TRANSPORT SYSTEM PERMEASE PROTEIN PST"/>
    <property type="match status" value="1"/>
</dbReference>
<dbReference type="InterPro" id="IPR051124">
    <property type="entry name" value="Phosphate_Transport_Permease"/>
</dbReference>
<dbReference type="GO" id="GO:0005315">
    <property type="term" value="F:phosphate transmembrane transporter activity"/>
    <property type="evidence" value="ECO:0007669"/>
    <property type="project" value="InterPro"/>
</dbReference>